<keyword evidence="6" id="KW-0680">Restriction system</keyword>
<dbReference type="RefSeq" id="WP_012783581.1">
    <property type="nucleotide sequence ID" value="NC_013093.1"/>
</dbReference>
<organism evidence="10 11">
    <name type="scientific">Actinosynnema mirum (strain ATCC 29888 / DSM 43827 / JCM 3225 / NBRC 14064 / NCIMB 13271 / NRRL B-12336 / IMRU 3971 / 101)</name>
    <dbReference type="NCBI Taxonomy" id="446462"/>
    <lineage>
        <taxon>Bacteria</taxon>
        <taxon>Bacillati</taxon>
        <taxon>Actinomycetota</taxon>
        <taxon>Actinomycetes</taxon>
        <taxon>Pseudonocardiales</taxon>
        <taxon>Pseudonocardiaceae</taxon>
        <taxon>Actinosynnema</taxon>
    </lineage>
</organism>
<evidence type="ECO:0000259" key="9">
    <source>
        <dbReference type="Pfam" id="PF12161"/>
    </source>
</evidence>
<dbReference type="PANTHER" id="PTHR42933:SF3">
    <property type="entry name" value="TYPE I RESTRICTION ENZYME MJAVIII METHYLASE SUBUNIT"/>
    <property type="match status" value="1"/>
</dbReference>
<gene>
    <name evidence="10" type="ordered locus">Amir_0960</name>
</gene>
<dbReference type="GO" id="GO:0003677">
    <property type="term" value="F:DNA binding"/>
    <property type="evidence" value="ECO:0007669"/>
    <property type="project" value="InterPro"/>
</dbReference>
<dbReference type="CDD" id="cd02440">
    <property type="entry name" value="AdoMet_MTases"/>
    <property type="match status" value="1"/>
</dbReference>
<dbReference type="InterPro" id="IPR051537">
    <property type="entry name" value="DNA_Adenine_Mtase"/>
</dbReference>
<dbReference type="STRING" id="446462.Amir_0960"/>
<evidence type="ECO:0000256" key="4">
    <source>
        <dbReference type="ARBA" id="ARBA00022679"/>
    </source>
</evidence>
<protein>
    <recommendedName>
        <fullName evidence="2">site-specific DNA-methyltransferase (adenine-specific)</fullName>
        <ecNumber evidence="2">2.1.1.72</ecNumber>
    </recommendedName>
</protein>
<proteinExistence type="inferred from homology"/>
<dbReference type="PRINTS" id="PR00507">
    <property type="entry name" value="N12N6MTFRASE"/>
</dbReference>
<feature type="domain" description="N6 adenine-specific DNA methyltransferase N-terminal" evidence="9">
    <location>
        <begin position="9"/>
        <end position="140"/>
    </location>
</feature>
<dbReference type="OrthoDB" id="9784823at2"/>
<comment type="catalytic activity">
    <reaction evidence="7">
        <text>a 2'-deoxyadenosine in DNA + S-adenosyl-L-methionine = an N(6)-methyl-2'-deoxyadenosine in DNA + S-adenosyl-L-homocysteine + H(+)</text>
        <dbReference type="Rhea" id="RHEA:15197"/>
        <dbReference type="Rhea" id="RHEA-COMP:12418"/>
        <dbReference type="Rhea" id="RHEA-COMP:12419"/>
        <dbReference type="ChEBI" id="CHEBI:15378"/>
        <dbReference type="ChEBI" id="CHEBI:57856"/>
        <dbReference type="ChEBI" id="CHEBI:59789"/>
        <dbReference type="ChEBI" id="CHEBI:90615"/>
        <dbReference type="ChEBI" id="CHEBI:90616"/>
        <dbReference type="EC" id="2.1.1.72"/>
    </reaction>
</comment>
<dbReference type="GO" id="GO:0009307">
    <property type="term" value="P:DNA restriction-modification system"/>
    <property type="evidence" value="ECO:0007669"/>
    <property type="project" value="UniProtKB-KW"/>
</dbReference>
<dbReference type="PANTHER" id="PTHR42933">
    <property type="entry name" value="SLR6095 PROTEIN"/>
    <property type="match status" value="1"/>
</dbReference>
<dbReference type="EC" id="2.1.1.72" evidence="2"/>
<evidence type="ECO:0000256" key="7">
    <source>
        <dbReference type="ARBA" id="ARBA00047942"/>
    </source>
</evidence>
<reference evidence="10 11" key="1">
    <citation type="journal article" date="2009" name="Stand. Genomic Sci.">
        <title>Complete genome sequence of Actinosynnema mirum type strain (101).</title>
        <authorList>
            <person name="Land M."/>
            <person name="Lapidus A."/>
            <person name="Mayilraj S."/>
            <person name="Chen F."/>
            <person name="Copeland A."/>
            <person name="Del Rio T.G."/>
            <person name="Nolan M."/>
            <person name="Lucas S."/>
            <person name="Tice H."/>
            <person name="Cheng J.F."/>
            <person name="Chertkov O."/>
            <person name="Bruce D."/>
            <person name="Goodwin L."/>
            <person name="Pitluck S."/>
            <person name="Rohde M."/>
            <person name="Goker M."/>
            <person name="Pati A."/>
            <person name="Ivanova N."/>
            <person name="Mavromatis K."/>
            <person name="Chen A."/>
            <person name="Palaniappan K."/>
            <person name="Hauser L."/>
            <person name="Chang Y.J."/>
            <person name="Jeffries C.C."/>
            <person name="Brettin T."/>
            <person name="Detter J.C."/>
            <person name="Han C."/>
            <person name="Chain P."/>
            <person name="Tindall B.J."/>
            <person name="Bristow J."/>
            <person name="Eisen J.A."/>
            <person name="Markowitz V."/>
            <person name="Hugenholtz P."/>
            <person name="Kyrpides N.C."/>
            <person name="Klenk H.P."/>
        </authorList>
    </citation>
    <scope>NUCLEOTIDE SEQUENCE [LARGE SCALE GENOMIC DNA]</scope>
    <source>
        <strain evidence="11">ATCC 29888 / DSM 43827 / JCM 3225 / NBRC 14064 / NCIMB 13271 / NRRL B-12336 / IMRU 3971 / 101</strain>
    </source>
</reference>
<evidence type="ECO:0000256" key="2">
    <source>
        <dbReference type="ARBA" id="ARBA00011900"/>
    </source>
</evidence>
<dbReference type="eggNOG" id="COG0286">
    <property type="taxonomic scope" value="Bacteria"/>
</dbReference>
<evidence type="ECO:0000256" key="5">
    <source>
        <dbReference type="ARBA" id="ARBA00022691"/>
    </source>
</evidence>
<dbReference type="GO" id="GO:0008170">
    <property type="term" value="F:N-methyltransferase activity"/>
    <property type="evidence" value="ECO:0007669"/>
    <property type="project" value="InterPro"/>
</dbReference>
<dbReference type="GO" id="GO:0032259">
    <property type="term" value="P:methylation"/>
    <property type="evidence" value="ECO:0007669"/>
    <property type="project" value="UniProtKB-KW"/>
</dbReference>
<keyword evidence="5" id="KW-0949">S-adenosyl-L-methionine</keyword>
<dbReference type="PROSITE" id="PS00092">
    <property type="entry name" value="N6_MTASE"/>
    <property type="match status" value="1"/>
</dbReference>
<accession>C6WNK0</accession>
<dbReference type="HOGENOM" id="CLU_012122_0_0_11"/>
<dbReference type="GO" id="GO:0009007">
    <property type="term" value="F:site-specific DNA-methyltransferase (adenine-specific) activity"/>
    <property type="evidence" value="ECO:0007669"/>
    <property type="project" value="UniProtKB-EC"/>
</dbReference>
<dbReference type="REBASE" id="21578">
    <property type="entry name" value="M.AmiI"/>
</dbReference>
<feature type="domain" description="DNA methylase adenine-specific" evidence="8">
    <location>
        <begin position="153"/>
        <end position="453"/>
    </location>
</feature>
<evidence type="ECO:0000313" key="11">
    <source>
        <dbReference type="Proteomes" id="UP000002213"/>
    </source>
</evidence>
<dbReference type="Gene3D" id="3.40.50.150">
    <property type="entry name" value="Vaccinia Virus protein VP39"/>
    <property type="match status" value="1"/>
</dbReference>
<dbReference type="InterPro" id="IPR022749">
    <property type="entry name" value="D12N6_MeTrfase_N"/>
</dbReference>
<dbReference type="InterPro" id="IPR002052">
    <property type="entry name" value="DNA_methylase_N6_adenine_CS"/>
</dbReference>
<sequence length="670" mass="76288">MNSSKHTELANHAWSVADLLRGDYKQSDYGKVILPFTVLRRLECVLTPTKDKVLETAERFADREMDPDRFLRKASGHSFYNTSTYTLKAIAGDATHAAKYLNEYLGAFSPNAREVLERYEFAQQVKKLDAADLLYQVLGRFADLDLRPEVVTNHQMGYIFEELIRRFAEQSNETAGEHFTPREVIDLMVKLLIAPDSDVLSVPGAVRTVLDPACGTGGMLSAAEEEITKHNKDATVKVFGQELNPESWAICRSDMMIKGQDPENIKFGNSFSDDSHAHATFDYVLANPPFGVDWKKVQETVEREHKMLGESGRFGAGLPRINDGSLLFLQHMISKMKPVDVDGKGGSRVAIVFNGSPLFTGAADSGESKIRRWILENDWLEGIVALPDQLFYNTGIFTYFWIVSNRKSKGRQGKVVLLDARDYWQKMRKSLGDKRKMINEQQISEITRLYTEALAILDAEKNDQMHDLRNKGRKIKLFRNEDFGYRRITVERPLKLRFKVTEETLFALRAAKPVQKTTDAEMFTAALRPLIGKSWLKKTEAWLDMKDAIVAAGLLWPTGVPFAKVLRDAVGVRDPEGEVQKIKGEPEPDSELRDYENVPLDEDVDEYLRREVLPHAPDAWIDRTKTKIGYEIPFTRHFYEYQPPRPLPEIDAELKSLEAEIKLLLHKVTE</sequence>
<evidence type="ECO:0000259" key="8">
    <source>
        <dbReference type="Pfam" id="PF02384"/>
    </source>
</evidence>
<dbReference type="Pfam" id="PF02384">
    <property type="entry name" value="N6_Mtase"/>
    <property type="match status" value="1"/>
</dbReference>
<dbReference type="InterPro" id="IPR029063">
    <property type="entry name" value="SAM-dependent_MTases_sf"/>
</dbReference>
<evidence type="ECO:0000256" key="6">
    <source>
        <dbReference type="ARBA" id="ARBA00022747"/>
    </source>
</evidence>
<dbReference type="KEGG" id="ami:Amir_0960"/>
<comment type="similarity">
    <text evidence="1">Belongs to the N(4)/N(6)-methyltransferase family.</text>
</comment>
<dbReference type="InterPro" id="IPR038333">
    <property type="entry name" value="T1MK-like_N_sf"/>
</dbReference>
<dbReference type="EMBL" id="CP001630">
    <property type="protein sequence ID" value="ACU34919.1"/>
    <property type="molecule type" value="Genomic_DNA"/>
</dbReference>
<keyword evidence="11" id="KW-1185">Reference proteome</keyword>
<dbReference type="InterPro" id="IPR003356">
    <property type="entry name" value="DNA_methylase_A-5"/>
</dbReference>
<dbReference type="Proteomes" id="UP000002213">
    <property type="component" value="Chromosome"/>
</dbReference>
<dbReference type="Pfam" id="PF12161">
    <property type="entry name" value="HsdM_N"/>
    <property type="match status" value="1"/>
</dbReference>
<name>C6WNK0_ACTMD</name>
<keyword evidence="4" id="KW-0808">Transferase</keyword>
<dbReference type="AlphaFoldDB" id="C6WNK0"/>
<keyword evidence="3 10" id="KW-0489">Methyltransferase</keyword>
<evidence type="ECO:0000256" key="3">
    <source>
        <dbReference type="ARBA" id="ARBA00022603"/>
    </source>
</evidence>
<evidence type="ECO:0000256" key="1">
    <source>
        <dbReference type="ARBA" id="ARBA00006594"/>
    </source>
</evidence>
<dbReference type="SUPFAM" id="SSF53335">
    <property type="entry name" value="S-adenosyl-L-methionine-dependent methyltransferases"/>
    <property type="match status" value="1"/>
</dbReference>
<evidence type="ECO:0000313" key="10">
    <source>
        <dbReference type="EMBL" id="ACU34919.1"/>
    </source>
</evidence>
<dbReference type="Gene3D" id="1.20.1260.30">
    <property type="match status" value="1"/>
</dbReference>